<keyword evidence="7 11" id="KW-1133">Transmembrane helix</keyword>
<evidence type="ECO:0000256" key="12">
    <source>
        <dbReference type="SAM" id="SignalP"/>
    </source>
</evidence>
<keyword evidence="10" id="KW-0325">Glycoprotein</keyword>
<dbReference type="OrthoDB" id="6044702at2759"/>
<evidence type="ECO:0000313" key="14">
    <source>
        <dbReference type="EMBL" id="OWF43358.1"/>
    </source>
</evidence>
<accession>A0A210Q3M0</accession>
<dbReference type="SUPFAM" id="SSF52058">
    <property type="entry name" value="L domain-like"/>
    <property type="match status" value="1"/>
</dbReference>
<evidence type="ECO:0000256" key="3">
    <source>
        <dbReference type="ARBA" id="ARBA00022614"/>
    </source>
</evidence>
<evidence type="ECO:0000256" key="5">
    <source>
        <dbReference type="ARBA" id="ARBA00022729"/>
    </source>
</evidence>
<dbReference type="InterPro" id="IPR003591">
    <property type="entry name" value="Leu-rich_rpt_typical-subtyp"/>
</dbReference>
<gene>
    <name evidence="14" type="ORF">KP79_PYT10074</name>
</gene>
<dbReference type="SMART" id="SM00365">
    <property type="entry name" value="LRR_SD22"/>
    <property type="match status" value="3"/>
</dbReference>
<dbReference type="EMBL" id="NEDP02005114">
    <property type="protein sequence ID" value="OWF43358.1"/>
    <property type="molecule type" value="Genomic_DNA"/>
</dbReference>
<dbReference type="STRING" id="6573.A0A210Q3M0"/>
<reference evidence="14 15" key="1">
    <citation type="journal article" date="2017" name="Nat. Ecol. Evol.">
        <title>Scallop genome provides insights into evolution of bilaterian karyotype and development.</title>
        <authorList>
            <person name="Wang S."/>
            <person name="Zhang J."/>
            <person name="Jiao W."/>
            <person name="Li J."/>
            <person name="Xun X."/>
            <person name="Sun Y."/>
            <person name="Guo X."/>
            <person name="Huan P."/>
            <person name="Dong B."/>
            <person name="Zhang L."/>
            <person name="Hu X."/>
            <person name="Sun X."/>
            <person name="Wang J."/>
            <person name="Zhao C."/>
            <person name="Wang Y."/>
            <person name="Wang D."/>
            <person name="Huang X."/>
            <person name="Wang R."/>
            <person name="Lv J."/>
            <person name="Li Y."/>
            <person name="Zhang Z."/>
            <person name="Liu B."/>
            <person name="Lu W."/>
            <person name="Hui Y."/>
            <person name="Liang J."/>
            <person name="Zhou Z."/>
            <person name="Hou R."/>
            <person name="Li X."/>
            <person name="Liu Y."/>
            <person name="Li H."/>
            <person name="Ning X."/>
            <person name="Lin Y."/>
            <person name="Zhao L."/>
            <person name="Xing Q."/>
            <person name="Dou J."/>
            <person name="Li Y."/>
            <person name="Mao J."/>
            <person name="Guo H."/>
            <person name="Dou H."/>
            <person name="Li T."/>
            <person name="Mu C."/>
            <person name="Jiang W."/>
            <person name="Fu Q."/>
            <person name="Fu X."/>
            <person name="Miao Y."/>
            <person name="Liu J."/>
            <person name="Yu Q."/>
            <person name="Li R."/>
            <person name="Liao H."/>
            <person name="Li X."/>
            <person name="Kong Y."/>
            <person name="Jiang Z."/>
            <person name="Chourrout D."/>
            <person name="Li R."/>
            <person name="Bao Z."/>
        </authorList>
    </citation>
    <scope>NUCLEOTIDE SEQUENCE [LARGE SCALE GENOMIC DNA]</scope>
    <source>
        <strain evidence="14 15">PY_sf001</strain>
    </source>
</reference>
<evidence type="ECO:0000256" key="2">
    <source>
        <dbReference type="ARBA" id="ARBA00009634"/>
    </source>
</evidence>
<dbReference type="InterPro" id="IPR035897">
    <property type="entry name" value="Toll_tir_struct_dom_sf"/>
</dbReference>
<evidence type="ECO:0000256" key="9">
    <source>
        <dbReference type="ARBA" id="ARBA00023170"/>
    </source>
</evidence>
<dbReference type="Pfam" id="PF01582">
    <property type="entry name" value="TIR"/>
    <property type="match status" value="1"/>
</dbReference>
<dbReference type="GO" id="GO:0038023">
    <property type="term" value="F:signaling receptor activity"/>
    <property type="evidence" value="ECO:0007669"/>
    <property type="project" value="TreeGrafter"/>
</dbReference>
<evidence type="ECO:0000256" key="7">
    <source>
        <dbReference type="ARBA" id="ARBA00022989"/>
    </source>
</evidence>
<keyword evidence="4 11" id="KW-0812">Transmembrane</keyword>
<dbReference type="AlphaFoldDB" id="A0A210Q3M0"/>
<feature type="signal peptide" evidence="12">
    <location>
        <begin position="1"/>
        <end position="20"/>
    </location>
</feature>
<dbReference type="Proteomes" id="UP000242188">
    <property type="component" value="Unassembled WGS sequence"/>
</dbReference>
<evidence type="ECO:0000256" key="1">
    <source>
        <dbReference type="ARBA" id="ARBA00004167"/>
    </source>
</evidence>
<comment type="caution">
    <text evidence="14">The sequence shown here is derived from an EMBL/GenBank/DDBJ whole genome shotgun (WGS) entry which is preliminary data.</text>
</comment>
<keyword evidence="15" id="KW-1185">Reference proteome</keyword>
<evidence type="ECO:0000313" key="15">
    <source>
        <dbReference type="Proteomes" id="UP000242188"/>
    </source>
</evidence>
<dbReference type="PANTHER" id="PTHR24365:SF541">
    <property type="entry name" value="PROTEIN TOLL-RELATED"/>
    <property type="match status" value="1"/>
</dbReference>
<feature type="domain" description="TIR" evidence="13">
    <location>
        <begin position="560"/>
        <end position="717"/>
    </location>
</feature>
<evidence type="ECO:0000256" key="10">
    <source>
        <dbReference type="ARBA" id="ARBA00023180"/>
    </source>
</evidence>
<protein>
    <submittedName>
        <fullName evidence="14">Protein slit</fullName>
    </submittedName>
</protein>
<keyword evidence="8 11" id="KW-0472">Membrane</keyword>
<dbReference type="InterPro" id="IPR032675">
    <property type="entry name" value="LRR_dom_sf"/>
</dbReference>
<organism evidence="14 15">
    <name type="scientific">Mizuhopecten yessoensis</name>
    <name type="common">Japanese scallop</name>
    <name type="synonym">Patinopecten yessoensis</name>
    <dbReference type="NCBI Taxonomy" id="6573"/>
    <lineage>
        <taxon>Eukaryota</taxon>
        <taxon>Metazoa</taxon>
        <taxon>Spiralia</taxon>
        <taxon>Lophotrochozoa</taxon>
        <taxon>Mollusca</taxon>
        <taxon>Bivalvia</taxon>
        <taxon>Autobranchia</taxon>
        <taxon>Pteriomorphia</taxon>
        <taxon>Pectinida</taxon>
        <taxon>Pectinoidea</taxon>
        <taxon>Pectinidae</taxon>
        <taxon>Mizuhopecten</taxon>
    </lineage>
</organism>
<dbReference type="PANTHER" id="PTHR24365">
    <property type="entry name" value="TOLL-LIKE RECEPTOR"/>
    <property type="match status" value="1"/>
</dbReference>
<feature type="chain" id="PRO_5013075171" evidence="12">
    <location>
        <begin position="21"/>
        <end position="717"/>
    </location>
</feature>
<keyword evidence="6" id="KW-0677">Repeat</keyword>
<evidence type="ECO:0000256" key="11">
    <source>
        <dbReference type="SAM" id="Phobius"/>
    </source>
</evidence>
<evidence type="ECO:0000256" key="4">
    <source>
        <dbReference type="ARBA" id="ARBA00022692"/>
    </source>
</evidence>
<sequence length="717" mass="82830">MSSMGFANIISLCLVSYLVAVESVVTYTSWRLENMTDLLCPDSCRQDTECCACENKRSWELEGQVVNLHVRYTDIRGSSIVYIYWNDLNYNHTRLSHIHGRLRKLPMNICSYPSIVEIVLDNNEIENLDGINCLSNLDSLYLTHNNLEIIRKTTFQNLKHLRNLYLGNNKIARIEPNSFSLSGGQYILNIDVSSNQLESIDVTNFALKAFCKISYSNNRKMLKIANKLDIKTAFDEKIGCGGEIEFENCSLHSFFNYSDFGLDAWNKIYKNLDFSLSFISDQLTCDCNMAELFSGGTAIAIMNKFWRQMKDYVCERPDELNGTKLIDIYKTNSEKQDLLICNITDSCPRKCHCFNQPSHDRVVVDCQGQNLQTMPENLPWGNGDRLELLLAGNNIQRMEFRPYLSRVAELDLSGNPLSHISEIAASVFPDDAKLNATGNKLSSIPRHFQNRNPIFLSLGGIFITCSCEDLWMKTWLSFYHEDESHTSYICQNLGGKDITVADFTSLHCSPDTSKLNIILGSLACFLIVVILCIIGRLFLFHEIYIIYRRRLRRTVRSREFDYDAYISFNDEDDQQRKWVLNNLAKYLETRGHNLFIPVRDAELAVARDEYLRSRIQTSRNFIVILSEKYFSQDGDGTEITQQTFTQFEFNIIWRRYRTDMRRNLIIINFDNLSASDIKNRWVKACCRVGEIEDFTERQGLLMEIIERKMSPPCGKDN</sequence>
<keyword evidence="9" id="KW-0675">Receptor</keyword>
<evidence type="ECO:0000256" key="8">
    <source>
        <dbReference type="ARBA" id="ARBA00023136"/>
    </source>
</evidence>
<feature type="transmembrane region" description="Helical" evidence="11">
    <location>
        <begin position="517"/>
        <end position="547"/>
    </location>
</feature>
<dbReference type="InterPro" id="IPR001611">
    <property type="entry name" value="Leu-rich_rpt"/>
</dbReference>
<keyword evidence="3" id="KW-0433">Leucine-rich repeat</keyword>
<dbReference type="PROSITE" id="PS50104">
    <property type="entry name" value="TIR"/>
    <property type="match status" value="1"/>
</dbReference>
<comment type="similarity">
    <text evidence="2">Belongs to the Toll-like receptor family.</text>
</comment>
<evidence type="ECO:0000256" key="6">
    <source>
        <dbReference type="ARBA" id="ARBA00022737"/>
    </source>
</evidence>
<dbReference type="PROSITE" id="PS51450">
    <property type="entry name" value="LRR"/>
    <property type="match status" value="1"/>
</dbReference>
<dbReference type="SUPFAM" id="SSF52200">
    <property type="entry name" value="Toll/Interleukin receptor TIR domain"/>
    <property type="match status" value="1"/>
</dbReference>
<evidence type="ECO:0000259" key="13">
    <source>
        <dbReference type="PROSITE" id="PS50104"/>
    </source>
</evidence>
<proteinExistence type="inferred from homology"/>
<keyword evidence="5 12" id="KW-0732">Signal</keyword>
<dbReference type="Pfam" id="PF13855">
    <property type="entry name" value="LRR_8"/>
    <property type="match status" value="1"/>
</dbReference>
<comment type="subcellular location">
    <subcellularLocation>
        <location evidence="1">Membrane</location>
        <topology evidence="1">Single-pass membrane protein</topology>
    </subcellularLocation>
</comment>
<dbReference type="InterPro" id="IPR000157">
    <property type="entry name" value="TIR_dom"/>
</dbReference>
<name>A0A210Q3M0_MIZYE</name>
<dbReference type="Gene3D" id="3.80.10.10">
    <property type="entry name" value="Ribonuclease Inhibitor"/>
    <property type="match status" value="2"/>
</dbReference>
<dbReference type="GO" id="GO:0005886">
    <property type="term" value="C:plasma membrane"/>
    <property type="evidence" value="ECO:0007669"/>
    <property type="project" value="TreeGrafter"/>
</dbReference>
<dbReference type="Gene3D" id="3.40.50.10140">
    <property type="entry name" value="Toll/interleukin-1 receptor homology (TIR) domain"/>
    <property type="match status" value="1"/>
</dbReference>
<dbReference type="GO" id="GO:0007165">
    <property type="term" value="P:signal transduction"/>
    <property type="evidence" value="ECO:0007669"/>
    <property type="project" value="InterPro"/>
</dbReference>
<dbReference type="SMART" id="SM00369">
    <property type="entry name" value="LRR_TYP"/>
    <property type="match status" value="3"/>
</dbReference>